<feature type="coiled-coil region" evidence="1">
    <location>
        <begin position="159"/>
        <end position="225"/>
    </location>
</feature>
<feature type="compositionally biased region" description="Basic residues" evidence="2">
    <location>
        <begin position="1599"/>
        <end position="1616"/>
    </location>
</feature>
<feature type="compositionally biased region" description="Polar residues" evidence="2">
    <location>
        <begin position="1390"/>
        <end position="1404"/>
    </location>
</feature>
<feature type="compositionally biased region" description="Polar residues" evidence="2">
    <location>
        <begin position="1326"/>
        <end position="1337"/>
    </location>
</feature>
<feature type="region of interest" description="Disordered" evidence="2">
    <location>
        <begin position="952"/>
        <end position="999"/>
    </location>
</feature>
<evidence type="ECO:0000313" key="3">
    <source>
        <dbReference type="EMBL" id="KAF8788594.1"/>
    </source>
</evidence>
<feature type="region of interest" description="Disordered" evidence="2">
    <location>
        <begin position="770"/>
        <end position="806"/>
    </location>
</feature>
<reference evidence="3" key="2">
    <citation type="submission" date="2020-06" db="EMBL/GenBank/DDBJ databases">
        <authorList>
            <person name="Sheffer M."/>
        </authorList>
    </citation>
    <scope>NUCLEOTIDE SEQUENCE</scope>
</reference>
<keyword evidence="1" id="KW-0175">Coiled coil</keyword>
<feature type="region of interest" description="Disordered" evidence="2">
    <location>
        <begin position="1553"/>
        <end position="1572"/>
    </location>
</feature>
<feature type="region of interest" description="Disordered" evidence="2">
    <location>
        <begin position="1"/>
        <end position="23"/>
    </location>
</feature>
<dbReference type="EMBL" id="JABXBU010000012">
    <property type="protein sequence ID" value="KAF8788594.1"/>
    <property type="molecule type" value="Genomic_DNA"/>
</dbReference>
<protein>
    <submittedName>
        <fullName evidence="3">Uncharacterized protein</fullName>
    </submittedName>
</protein>
<feature type="region of interest" description="Disordered" evidence="2">
    <location>
        <begin position="1591"/>
        <end position="1616"/>
    </location>
</feature>
<feature type="region of interest" description="Disordered" evidence="2">
    <location>
        <begin position="539"/>
        <end position="569"/>
    </location>
</feature>
<name>A0A8T0FBE1_ARGBR</name>
<sequence length="1616" mass="180819">MAEKNEENKEGKTCQRGPESKRMDDIIRDTIIVSKIREKDTNTFKEIEEGLIQDGNLEKEQIAAEYEAIVKKQLQMLQADERGRQALQNEIAEIKRKQQTRADVLRARVKALEIEKERAKRIANRPPPLPRSVKLLLKEQAKKDSELVSENLASNISPLEEISEENIENLEDKENIDEEYLAERRKMQEEWDKKAKKRFNEALKKNRQKQEHDAILKEIENAEKINRREMARNVSEPMGKVPCYLPDKLHHAEKQVAMEDVVQNIFKQKNPKEHVVEDLEGYEDKWEAKYKQIDSASESKMVDCVPSFLKENYFYLLQEESVLQCGKLFSGLDDSFDDLNTAYIESPPADILNSSKEMDAVISQLDQMRMELNEAYEKEIKPLLEAEARPKILSFDKSVEADILKLPTEDKAVEVEKTPVKMEAPLFSKSTQADLLQGGVMSFQRRDPGNMYKSHASNSGRYLPESFTCQSDTGSEMKSPRSPLESWSSSSYLSLPSKLGLPKVCKFCDSPGCTIPLVEDKRFHKDCVPLAKSLSKQSDDLIAKSLPPENVSPDELVKGKDSSSDELHSNSIKSKLTSYIQLVADKYLKKVTSPEVNSERASGVANRTPAVIDSKSLTAFSKYVEITDRRPVDTDPSQISPVSFGQFFRVRNKIGEEIKSHSDDKIEQYECKKLELKSSEYALLNNTNSSSEDELLQNCHEVIATNISHAFSIDNRLKTVSAEVSYSPDRSVSPDVAIEQPSKKESLTGYVYHDLSTIPEMDSFLTNDTKESSLDVEQRSPENESLPEKANLEDISSEEIDTTSASLVDAPVSEVAEIARSIRFIRKPSPEPIEMHGATEEQAPLIAGTLSDLQTPSSIVSNMQTPKHQIPYIQFLSDDQVSDFSSNADVKTSDAGSGSYDLLTPSSVSTLKSVSGSKSQVLPYSSSLRDSKTIQSPLTSMSALSKYFHDISSIGHDSEPPSKSSVQMDIKRQTELHESSSGAFMPMTPQTYLSTPSQISGKQKDYNIIERNHQYSLQNKNVLETFKTPESNADSFKPMTPHSNFSSVYKTPFKHQSLSTKPFSPRKDTKHASQIGVSSQKIADDSSLSTFKPLSLLSNVSTPKNISTKQTNISSNEKGAQILNKINEDYQNENTAGTNFQPMTPHSYFSSLSNIHAPSGNRLNEFSTEEELKKGSLNLRLKIPHPFKNKTTSQTYEEQVASNSPSFIYPVQLRLDVKDLTNSSADIRSNVMAESNIQQDSSRDDLLKGDLSARQMLFSKAPLKNYSDSKGADVQYTKGAEKAVKVPSAGFTPQLNLEDFTPSEKKEIDKNKNNISAAQMLASAKSVKSNKTDSSSKSPDRFLHSTNNNGAFVNSSSSQKNSALTINNDLKYSQEKLPSSINSVEKERGCSSSSHSEARPLSTSPNPILQALAQQLASPSEKLHIPCTTPSNGSSTTNLSEMFAESKITYKSTSVKSIEEIIQETGIMEEPSLTLMNTELTIRPDSPQKPRLFSEACSLLSDDLKTPSSLQSATSTLNTLSTPSDTASSPYYCDSPSLLSFLKHEQSCMNSDNIEEKKLSSKKTPQNEYKKRTKRLWNNLEEVRTKKLLEDRKEQMRQNRLKMKSYSKIVTKPKKN</sequence>
<gene>
    <name evidence="3" type="ORF">HNY73_006622</name>
</gene>
<evidence type="ECO:0000256" key="2">
    <source>
        <dbReference type="SAM" id="MobiDB-lite"/>
    </source>
</evidence>
<organism evidence="3 4">
    <name type="scientific">Argiope bruennichi</name>
    <name type="common">Wasp spider</name>
    <name type="synonym">Aranea bruennichi</name>
    <dbReference type="NCBI Taxonomy" id="94029"/>
    <lineage>
        <taxon>Eukaryota</taxon>
        <taxon>Metazoa</taxon>
        <taxon>Ecdysozoa</taxon>
        <taxon>Arthropoda</taxon>
        <taxon>Chelicerata</taxon>
        <taxon>Arachnida</taxon>
        <taxon>Araneae</taxon>
        <taxon>Araneomorphae</taxon>
        <taxon>Entelegynae</taxon>
        <taxon>Araneoidea</taxon>
        <taxon>Araneidae</taxon>
        <taxon>Argiope</taxon>
    </lineage>
</organism>
<feature type="region of interest" description="Disordered" evidence="2">
    <location>
        <begin position="1322"/>
        <end position="1360"/>
    </location>
</feature>
<proteinExistence type="predicted"/>
<feature type="compositionally biased region" description="Basic and acidic residues" evidence="2">
    <location>
        <begin position="555"/>
        <end position="568"/>
    </location>
</feature>
<evidence type="ECO:0000256" key="1">
    <source>
        <dbReference type="SAM" id="Coils"/>
    </source>
</evidence>
<reference evidence="3" key="1">
    <citation type="journal article" date="2020" name="bioRxiv">
        <title>Chromosome-level reference genome of the European wasp spider Argiope bruennichi: a resource for studies on range expansion and evolutionary adaptation.</title>
        <authorList>
            <person name="Sheffer M.M."/>
            <person name="Hoppe A."/>
            <person name="Krehenwinkel H."/>
            <person name="Uhl G."/>
            <person name="Kuss A.W."/>
            <person name="Jensen L."/>
            <person name="Jensen C."/>
            <person name="Gillespie R.G."/>
            <person name="Hoff K.J."/>
            <person name="Prost S."/>
        </authorList>
    </citation>
    <scope>NUCLEOTIDE SEQUENCE</scope>
</reference>
<feature type="compositionally biased region" description="Polar residues" evidence="2">
    <location>
        <begin position="988"/>
        <end position="999"/>
    </location>
</feature>
<feature type="compositionally biased region" description="Basic and acidic residues" evidence="2">
    <location>
        <begin position="969"/>
        <end position="978"/>
    </location>
</feature>
<dbReference type="Proteomes" id="UP000807504">
    <property type="component" value="Unassembled WGS sequence"/>
</dbReference>
<comment type="caution">
    <text evidence="3">The sequence shown here is derived from an EMBL/GenBank/DDBJ whole genome shotgun (WGS) entry which is preliminary data.</text>
</comment>
<feature type="compositionally biased region" description="Polar residues" evidence="2">
    <location>
        <begin position="1344"/>
        <end position="1360"/>
    </location>
</feature>
<feature type="region of interest" description="Disordered" evidence="2">
    <location>
        <begin position="1056"/>
        <end position="1078"/>
    </location>
</feature>
<keyword evidence="4" id="KW-1185">Reference proteome</keyword>
<feature type="coiled-coil region" evidence="1">
    <location>
        <begin position="77"/>
        <end position="122"/>
    </location>
</feature>
<evidence type="ECO:0000313" key="4">
    <source>
        <dbReference type="Proteomes" id="UP000807504"/>
    </source>
</evidence>
<accession>A0A8T0FBE1</accession>
<feature type="compositionally biased region" description="Basic and acidic residues" evidence="2">
    <location>
        <begin position="770"/>
        <end position="792"/>
    </location>
</feature>
<feature type="region of interest" description="Disordered" evidence="2">
    <location>
        <begin position="1377"/>
        <end position="1404"/>
    </location>
</feature>